<keyword evidence="2" id="KW-1185">Reference proteome</keyword>
<dbReference type="Proteomes" id="UP000298663">
    <property type="component" value="Chromosome X"/>
</dbReference>
<dbReference type="AlphaFoldDB" id="A0A4U8V4M0"/>
<proteinExistence type="predicted"/>
<protein>
    <submittedName>
        <fullName evidence="1">Uncharacterized protein</fullName>
    </submittedName>
</protein>
<evidence type="ECO:0000313" key="1">
    <source>
        <dbReference type="EMBL" id="TMS40115.1"/>
    </source>
</evidence>
<gene>
    <name evidence="1" type="ORF">L596_006537</name>
</gene>
<organism evidence="1 2">
    <name type="scientific">Steinernema carpocapsae</name>
    <name type="common">Entomopathogenic nematode</name>
    <dbReference type="NCBI Taxonomy" id="34508"/>
    <lineage>
        <taxon>Eukaryota</taxon>
        <taxon>Metazoa</taxon>
        <taxon>Ecdysozoa</taxon>
        <taxon>Nematoda</taxon>
        <taxon>Chromadorea</taxon>
        <taxon>Rhabditida</taxon>
        <taxon>Tylenchina</taxon>
        <taxon>Panagrolaimomorpha</taxon>
        <taxon>Strongyloidoidea</taxon>
        <taxon>Steinernematidae</taxon>
        <taxon>Steinernema</taxon>
    </lineage>
</organism>
<evidence type="ECO:0000313" key="2">
    <source>
        <dbReference type="Proteomes" id="UP000298663"/>
    </source>
</evidence>
<sequence>MLARRLIPFSCANVSQRQMRVHKPRGFKTDKQEELYLPHHLSAPIKIFQRFKIATAENYSAANTLTNVPNDDQFGETYTALKTGKLPSLFELQQKPKFSTWLKLLYIRYIVRLNLQEEEVEQGSKIVFEMLFQNMFKNTVQNLTNNTGFHPDVVKNVDDSIKDLSNYQRKLYNITADDIIDVKTAKLDLSTLEIRHIRKEALCSLRRGMARILQASRSSRSR</sequence>
<reference evidence="1 2" key="1">
    <citation type="journal article" date="2015" name="Genome Biol.">
        <title>Comparative genomics of Steinernema reveals deeply conserved gene regulatory networks.</title>
        <authorList>
            <person name="Dillman A.R."/>
            <person name="Macchietto M."/>
            <person name="Porter C.F."/>
            <person name="Rogers A."/>
            <person name="Williams B."/>
            <person name="Antoshechkin I."/>
            <person name="Lee M.M."/>
            <person name="Goodwin Z."/>
            <person name="Lu X."/>
            <person name="Lewis E.E."/>
            <person name="Goodrich-Blair H."/>
            <person name="Stock S.P."/>
            <person name="Adams B.J."/>
            <person name="Sternberg P.W."/>
            <person name="Mortazavi A."/>
        </authorList>
    </citation>
    <scope>NUCLEOTIDE SEQUENCE [LARGE SCALE GENOMIC DNA]</scope>
    <source>
        <strain evidence="1 2">ALL</strain>
    </source>
</reference>
<name>A0A4U8V4M0_STECR</name>
<accession>A0A4U8V4M0</accession>
<reference evidence="1 2" key="2">
    <citation type="journal article" date="2019" name="G3 (Bethesda)">
        <title>Hybrid Assembly of the Genome of the Entomopathogenic Nematode Steinernema carpocapsae Identifies the X-Chromosome.</title>
        <authorList>
            <person name="Serra L."/>
            <person name="Macchietto M."/>
            <person name="Macias-Munoz A."/>
            <person name="McGill C.J."/>
            <person name="Rodriguez I.M."/>
            <person name="Rodriguez B."/>
            <person name="Murad R."/>
            <person name="Mortazavi A."/>
        </authorList>
    </citation>
    <scope>NUCLEOTIDE SEQUENCE [LARGE SCALE GENOMIC DNA]</scope>
    <source>
        <strain evidence="1 2">ALL</strain>
    </source>
</reference>
<dbReference type="EMBL" id="CM016762">
    <property type="protein sequence ID" value="TMS40115.1"/>
    <property type="molecule type" value="Genomic_DNA"/>
</dbReference>